<keyword evidence="2" id="KW-1185">Reference proteome</keyword>
<evidence type="ECO:0000313" key="2">
    <source>
        <dbReference type="Proteomes" id="UP000709295"/>
    </source>
</evidence>
<protein>
    <submittedName>
        <fullName evidence="1">Uncharacterized protein</fullName>
    </submittedName>
</protein>
<comment type="caution">
    <text evidence="1">The sequence shown here is derived from an EMBL/GenBank/DDBJ whole genome shotgun (WGS) entry which is preliminary data.</text>
</comment>
<dbReference type="EMBL" id="JAENGY010001337">
    <property type="protein sequence ID" value="KAG6950165.1"/>
    <property type="molecule type" value="Genomic_DNA"/>
</dbReference>
<name>A0A8J5I839_9STRA</name>
<proteinExistence type="predicted"/>
<reference evidence="1" key="1">
    <citation type="submission" date="2021-01" db="EMBL/GenBank/DDBJ databases">
        <title>Phytophthora aleatoria, a newly-described species from Pinus radiata is distinct from Phytophthora cactorum isolates based on comparative genomics.</title>
        <authorList>
            <person name="Mcdougal R."/>
            <person name="Panda P."/>
            <person name="Williams N."/>
            <person name="Studholme D.J."/>
        </authorList>
    </citation>
    <scope>NUCLEOTIDE SEQUENCE</scope>
    <source>
        <strain evidence="1">NZFS 4037</strain>
    </source>
</reference>
<accession>A0A8J5I839</accession>
<dbReference type="AlphaFoldDB" id="A0A8J5I839"/>
<gene>
    <name evidence="1" type="ORF">JG688_00014283</name>
</gene>
<organism evidence="1 2">
    <name type="scientific">Phytophthora aleatoria</name>
    <dbReference type="NCBI Taxonomy" id="2496075"/>
    <lineage>
        <taxon>Eukaryota</taxon>
        <taxon>Sar</taxon>
        <taxon>Stramenopiles</taxon>
        <taxon>Oomycota</taxon>
        <taxon>Peronosporomycetes</taxon>
        <taxon>Peronosporales</taxon>
        <taxon>Peronosporaceae</taxon>
        <taxon>Phytophthora</taxon>
    </lineage>
</organism>
<sequence length="93" mass="10327">MKAFKFEAMAIEPLRANNANEASHGRVARTLDQFCDPGKTCLKRTLVQLQARFPQVTKEAKACILLDPPTKSSAKRIAAVGNVPRKEEKAIYK</sequence>
<feature type="non-terminal residue" evidence="1">
    <location>
        <position position="93"/>
    </location>
</feature>
<evidence type="ECO:0000313" key="1">
    <source>
        <dbReference type="EMBL" id="KAG6950165.1"/>
    </source>
</evidence>
<dbReference type="Proteomes" id="UP000709295">
    <property type="component" value="Unassembled WGS sequence"/>
</dbReference>